<gene>
    <name evidence="2" type="primary">LOC142172522</name>
</gene>
<reference evidence="1" key="1">
    <citation type="journal article" date="2014" name="Nat. Commun.">
        <title>The tobacco genome sequence and its comparison with those of tomato and potato.</title>
        <authorList>
            <person name="Sierro N."/>
            <person name="Battey J.N."/>
            <person name="Ouadi S."/>
            <person name="Bakaher N."/>
            <person name="Bovet L."/>
            <person name="Willig A."/>
            <person name="Goepfert S."/>
            <person name="Peitsch M.C."/>
            <person name="Ivanov N.V."/>
        </authorList>
    </citation>
    <scope>NUCLEOTIDE SEQUENCE [LARGE SCALE GENOMIC DNA]</scope>
</reference>
<name>A0AC58T510_TOBAC</name>
<sequence>MADSGATHHITSSLDLLNESNHTIKTSTDRVHLPTGGQADITHVGSAKLFNGETISNVLYVPNFKFNLLGRVQGIGRENEGLYVLRSDSDDDELIKRIKAVHAAENARRDSLWYMRLGHPSLATMKNIVELYDSINNRVQNKFHICPLAKQTRLQFPLSSSRAEAPFHLLKSEVIVVLKQYVAMIKTQFNTMIRIVRSDNGTQFFNSQCTELFTKLGIIHQSSCPYTPQQNGVVERKHRHILDTARALKFQASIPLRYWGMCVKAAVYLINRTQVSSGCTTPPDTIFMDAILLHPLQDTTAASDIDGPSEVREEEATYVQDSIVPDSEDNETPEVETSIPEDDTENNEDISAADNTPSAPTNVPTETENFREAVKDPKWIEAMKQEITAFEENKTSIIALAASKNWELFQMVVYNTFLQGDLCEEVYMEMSEGFTQRNHDYSLFTMKKGEDVVIILVYVDDLLITGSSKELVNIAKKMELSGTKPYATPLEANQKLTTMEYDKAVSAIDDLPLQDVCAYQRLLGKLLYVTITRPDISYTV</sequence>
<keyword evidence="1" id="KW-1185">Reference proteome</keyword>
<reference evidence="2" key="2">
    <citation type="submission" date="2025-08" db="UniProtKB">
        <authorList>
            <consortium name="RefSeq"/>
        </authorList>
    </citation>
    <scope>IDENTIFICATION</scope>
    <source>
        <tissue evidence="2">Leaf</tissue>
    </source>
</reference>
<protein>
    <submittedName>
        <fullName evidence="2">Uncharacterized protein LOC142172522</fullName>
    </submittedName>
</protein>
<proteinExistence type="predicted"/>
<evidence type="ECO:0000313" key="1">
    <source>
        <dbReference type="Proteomes" id="UP000790787"/>
    </source>
</evidence>
<evidence type="ECO:0000313" key="2">
    <source>
        <dbReference type="RefSeq" id="XP_075092259.1"/>
    </source>
</evidence>
<dbReference type="Proteomes" id="UP000790787">
    <property type="component" value="Chromosome 18"/>
</dbReference>
<organism evidence="1 2">
    <name type="scientific">Nicotiana tabacum</name>
    <name type="common">Common tobacco</name>
    <dbReference type="NCBI Taxonomy" id="4097"/>
    <lineage>
        <taxon>Eukaryota</taxon>
        <taxon>Viridiplantae</taxon>
        <taxon>Streptophyta</taxon>
        <taxon>Embryophyta</taxon>
        <taxon>Tracheophyta</taxon>
        <taxon>Spermatophyta</taxon>
        <taxon>Magnoliopsida</taxon>
        <taxon>eudicotyledons</taxon>
        <taxon>Gunneridae</taxon>
        <taxon>Pentapetalae</taxon>
        <taxon>asterids</taxon>
        <taxon>lamiids</taxon>
        <taxon>Solanales</taxon>
        <taxon>Solanaceae</taxon>
        <taxon>Nicotianoideae</taxon>
        <taxon>Nicotianeae</taxon>
        <taxon>Nicotiana</taxon>
    </lineage>
</organism>
<accession>A0AC58T510</accession>
<dbReference type="RefSeq" id="XP_075092259.1">
    <property type="nucleotide sequence ID" value="XM_075236158.1"/>
</dbReference>